<dbReference type="Proteomes" id="UP000468864">
    <property type="component" value="Unassembled WGS sequence"/>
</dbReference>
<gene>
    <name evidence="1" type="ORF">GR206_28160</name>
</gene>
<protein>
    <submittedName>
        <fullName evidence="1">Uncharacterized protein</fullName>
    </submittedName>
</protein>
<reference evidence="1 2" key="1">
    <citation type="submission" date="2019-12" db="EMBL/GenBank/DDBJ databases">
        <title>Rhizobium genotypes associated with high levels of biological nitrogen fixation by grain legumes in a temperate-maritime cropping system.</title>
        <authorList>
            <person name="Maluk M."/>
            <person name="Francesc Ferrando Molina F."/>
            <person name="Lopez Del Egido L."/>
            <person name="Lafos M."/>
            <person name="Langarica-Fuentes A."/>
            <person name="Gebre Yohannes G."/>
            <person name="Young M.W."/>
            <person name="Martin P."/>
            <person name="Gantlett R."/>
            <person name="Kenicer G."/>
            <person name="Hawes C."/>
            <person name="Begg G.S."/>
            <person name="Quilliam R.S."/>
            <person name="Squire G.R."/>
            <person name="Poole P.S."/>
            <person name="Young P.W."/>
            <person name="Iannetta P.M."/>
            <person name="James E.K."/>
        </authorList>
    </citation>
    <scope>NUCLEOTIDE SEQUENCE [LARGE SCALE GENOMIC DNA]</scope>
    <source>
        <strain evidence="1 2">JHI2449</strain>
    </source>
</reference>
<comment type="caution">
    <text evidence="1">The sequence shown here is derived from an EMBL/GenBank/DDBJ whole genome shotgun (WGS) entry which is preliminary data.</text>
</comment>
<dbReference type="AlphaFoldDB" id="A0A6N9ZMV5"/>
<sequence length="172" mass="18507">MLFGQSVFQSVLERLKAEDKTDEDAGARAAHRVPGLGTGLAFDVMAFDVMALDVMALDVMEGVSAGSQRVGQAYFDNLDLDAAAAIAEEPAAAPPPEPVMPDHLARIAPEEIAAELAIAAADTQQTLNEKRRAFAKANHPDGVAELFRDNANRRMMIANLLIDEAMRRLPHS</sequence>
<organism evidence="1 2">
    <name type="scientific">Rhizobium laguerreae</name>
    <dbReference type="NCBI Taxonomy" id="1076926"/>
    <lineage>
        <taxon>Bacteria</taxon>
        <taxon>Pseudomonadati</taxon>
        <taxon>Pseudomonadota</taxon>
        <taxon>Alphaproteobacteria</taxon>
        <taxon>Hyphomicrobiales</taxon>
        <taxon>Rhizobiaceae</taxon>
        <taxon>Rhizobium/Agrobacterium group</taxon>
        <taxon>Rhizobium</taxon>
    </lineage>
</organism>
<proteinExistence type="predicted"/>
<dbReference type="RefSeq" id="WP_163882457.1">
    <property type="nucleotide sequence ID" value="NZ_WUEP01000028.1"/>
</dbReference>
<evidence type="ECO:0000313" key="2">
    <source>
        <dbReference type="Proteomes" id="UP000468864"/>
    </source>
</evidence>
<evidence type="ECO:0000313" key="1">
    <source>
        <dbReference type="EMBL" id="NEH94844.1"/>
    </source>
</evidence>
<name>A0A6N9ZMV5_9HYPH</name>
<dbReference type="EMBL" id="WUEP01000028">
    <property type="protein sequence ID" value="NEH94844.1"/>
    <property type="molecule type" value="Genomic_DNA"/>
</dbReference>
<accession>A0A6N9ZMV5</accession>